<evidence type="ECO:0000256" key="2">
    <source>
        <dbReference type="ARBA" id="ARBA00004604"/>
    </source>
</evidence>
<evidence type="ECO:0000256" key="1">
    <source>
        <dbReference type="ARBA" id="ARBA00004090"/>
    </source>
</evidence>
<protein>
    <submittedName>
        <fullName evidence="9">rRNA-processing protein cgrA</fullName>
    </submittedName>
</protein>
<feature type="region of interest" description="Disordered" evidence="8">
    <location>
        <begin position="68"/>
        <end position="119"/>
    </location>
</feature>
<evidence type="ECO:0000256" key="5">
    <source>
        <dbReference type="ARBA" id="ARBA00022552"/>
    </source>
</evidence>
<feature type="compositionally biased region" description="Basic and acidic residues" evidence="8">
    <location>
        <begin position="136"/>
        <end position="176"/>
    </location>
</feature>
<dbReference type="Proteomes" id="UP001390339">
    <property type="component" value="Unassembled WGS sequence"/>
</dbReference>
<feature type="region of interest" description="Disordered" evidence="8">
    <location>
        <begin position="136"/>
        <end position="197"/>
    </location>
</feature>
<evidence type="ECO:0000256" key="3">
    <source>
        <dbReference type="ARBA" id="ARBA00007869"/>
    </source>
</evidence>
<keyword evidence="4" id="KW-0690">Ribosome biogenesis</keyword>
<keyword evidence="6" id="KW-0175">Coiled coil</keyword>
<feature type="compositionally biased region" description="Basic residues" evidence="8">
    <location>
        <begin position="99"/>
        <end position="111"/>
    </location>
</feature>
<evidence type="ECO:0000256" key="6">
    <source>
        <dbReference type="ARBA" id="ARBA00023054"/>
    </source>
</evidence>
<evidence type="ECO:0000313" key="9">
    <source>
        <dbReference type="EMBL" id="KAK8872874.1"/>
    </source>
</evidence>
<feature type="compositionally biased region" description="Basic residues" evidence="8">
    <location>
        <begin position="177"/>
        <end position="197"/>
    </location>
</feature>
<keyword evidence="10" id="KW-1185">Reference proteome</keyword>
<gene>
    <name evidence="9" type="ORF">PGQ11_003388</name>
</gene>
<feature type="compositionally biased region" description="Low complexity" evidence="8">
    <location>
        <begin position="73"/>
        <end position="94"/>
    </location>
</feature>
<accession>A0ABR2J504</accession>
<comment type="caution">
    <text evidence="9">The sequence shown here is derived from an EMBL/GenBank/DDBJ whole genome shotgun (WGS) entry which is preliminary data.</text>
</comment>
<sequence>MQCVVSVDAVCTHKRLGWEFSDSAIWAGSRNRYTSNSNDNTTVRYTQDVGLRISIRDLSRRILQPPAMSNDNAATAAPEAQAPSQPKQQQQLQALGMRKNGKQWHVPRKAFRPGSGLTTTSFEKRQSARVAIAAMKAKEKEMKDEKEEDRKRRVQAIKDKRAAKEERERFEKMAEKMHKKRVERLKRKEKRNKLINS</sequence>
<comment type="similarity">
    <text evidence="3">Belongs to the CGR1 family.</text>
</comment>
<organism evidence="9 10">
    <name type="scientific">Apiospora arundinis</name>
    <dbReference type="NCBI Taxonomy" id="335852"/>
    <lineage>
        <taxon>Eukaryota</taxon>
        <taxon>Fungi</taxon>
        <taxon>Dikarya</taxon>
        <taxon>Ascomycota</taxon>
        <taxon>Pezizomycotina</taxon>
        <taxon>Sordariomycetes</taxon>
        <taxon>Xylariomycetidae</taxon>
        <taxon>Amphisphaeriales</taxon>
        <taxon>Apiosporaceae</taxon>
        <taxon>Apiospora</taxon>
    </lineage>
</organism>
<keyword evidence="5" id="KW-0698">rRNA processing</keyword>
<dbReference type="EMBL" id="JAPCWZ010000003">
    <property type="protein sequence ID" value="KAK8872874.1"/>
    <property type="molecule type" value="Genomic_DNA"/>
</dbReference>
<dbReference type="Pfam" id="PF03879">
    <property type="entry name" value="Cgr1"/>
    <property type="match status" value="1"/>
</dbReference>
<dbReference type="InterPro" id="IPR005579">
    <property type="entry name" value="Cgr1-like"/>
</dbReference>
<reference evidence="9 10" key="1">
    <citation type="journal article" date="2024" name="IMA Fungus">
        <title>Apiospora arundinis, a panoply of carbohydrate-active enzymes and secondary metabolites.</title>
        <authorList>
            <person name="Sorensen T."/>
            <person name="Petersen C."/>
            <person name="Muurmann A.T."/>
            <person name="Christiansen J.V."/>
            <person name="Brundto M.L."/>
            <person name="Overgaard C.K."/>
            <person name="Boysen A.T."/>
            <person name="Wollenberg R.D."/>
            <person name="Larsen T.O."/>
            <person name="Sorensen J.L."/>
            <person name="Nielsen K.L."/>
            <person name="Sondergaard T.E."/>
        </authorList>
    </citation>
    <scope>NUCLEOTIDE SEQUENCE [LARGE SCALE GENOMIC DNA]</scope>
    <source>
        <strain evidence="9 10">AAU 773</strain>
    </source>
</reference>
<evidence type="ECO:0000256" key="4">
    <source>
        <dbReference type="ARBA" id="ARBA00022517"/>
    </source>
</evidence>
<proteinExistence type="inferred from homology"/>
<name>A0ABR2J504_9PEZI</name>
<evidence type="ECO:0000313" key="10">
    <source>
        <dbReference type="Proteomes" id="UP001390339"/>
    </source>
</evidence>
<comment type="function">
    <text evidence="1">Involved in nucleolar integrity and required for processing of the pre-rRNA for the 60S ribosome subunit.</text>
</comment>
<comment type="subcellular location">
    <subcellularLocation>
        <location evidence="2">Nucleus</location>
        <location evidence="2">Nucleolus</location>
    </subcellularLocation>
</comment>
<keyword evidence="7" id="KW-0539">Nucleus</keyword>
<evidence type="ECO:0000256" key="7">
    <source>
        <dbReference type="ARBA" id="ARBA00023242"/>
    </source>
</evidence>
<evidence type="ECO:0000256" key="8">
    <source>
        <dbReference type="SAM" id="MobiDB-lite"/>
    </source>
</evidence>